<dbReference type="SUPFAM" id="SSF56784">
    <property type="entry name" value="HAD-like"/>
    <property type="match status" value="1"/>
</dbReference>
<name>A0A1E5LBB4_9BACI</name>
<dbReference type="SFLD" id="SFLDG01144">
    <property type="entry name" value="C2.B.4:_PGP_Like"/>
    <property type="match status" value="1"/>
</dbReference>
<dbReference type="Proteomes" id="UP000095209">
    <property type="component" value="Unassembled WGS sequence"/>
</dbReference>
<evidence type="ECO:0000313" key="2">
    <source>
        <dbReference type="Proteomes" id="UP000095209"/>
    </source>
</evidence>
<dbReference type="STRING" id="1305675.BFG57_05810"/>
<reference evidence="1 2" key="1">
    <citation type="submission" date="2016-08" db="EMBL/GenBank/DDBJ databases">
        <title>Genome of Bacillus solimangrovi GH2-4.</title>
        <authorList>
            <person name="Lim S."/>
            <person name="Kim B.-C."/>
        </authorList>
    </citation>
    <scope>NUCLEOTIDE SEQUENCE [LARGE SCALE GENOMIC DNA]</scope>
    <source>
        <strain evidence="1 2">GH2-4</strain>
    </source>
</reference>
<dbReference type="OrthoDB" id="9806027at2"/>
<dbReference type="NCBIfam" id="TIGR00099">
    <property type="entry name" value="Cof-subfamily"/>
    <property type="match status" value="1"/>
</dbReference>
<gene>
    <name evidence="1" type="ORF">BFG57_05810</name>
</gene>
<dbReference type="PANTHER" id="PTHR10000:SF55">
    <property type="entry name" value="5-AMINO-6-(5-PHOSPHO-D-RIBITYLAMINO)URACIL PHOSPHATASE YCSE"/>
    <property type="match status" value="1"/>
</dbReference>
<dbReference type="InterPro" id="IPR000150">
    <property type="entry name" value="Cof"/>
</dbReference>
<sequence>MIKCIALDMDGTLVNSELTIHDENAKAIKLAQDEGIEVLIVTGRSYAEAKDVLQSAGIVCPIICVNGSEIRDETGKIIEKVGLDVEKFQQVRQILTEENVYFEVYSDQGTYTSDFDKALTVMVDIYLSAGGVQEYEQLLKGAKARFENGKVALIDNFDELLEKDNITFYKLLAFSFDEEQLTRARERVKAVDNLAVSASGKENIEITSVHAQKGIALEKFTVTRGLKLEHTMAVGDNYNDVSMFEKVGYAVGMGNAPDEVKSMCDATTLKNDEHGVAKAILDVLENQKHS</sequence>
<dbReference type="NCBIfam" id="TIGR01484">
    <property type="entry name" value="HAD-SF-IIB"/>
    <property type="match status" value="1"/>
</dbReference>
<keyword evidence="2" id="KW-1185">Reference proteome</keyword>
<protein>
    <submittedName>
        <fullName evidence="1">Hydrolase</fullName>
    </submittedName>
</protein>
<organism evidence="1 2">
    <name type="scientific">Bacillus solimangrovi</name>
    <dbReference type="NCBI Taxonomy" id="1305675"/>
    <lineage>
        <taxon>Bacteria</taxon>
        <taxon>Bacillati</taxon>
        <taxon>Bacillota</taxon>
        <taxon>Bacilli</taxon>
        <taxon>Bacillales</taxon>
        <taxon>Bacillaceae</taxon>
        <taxon>Bacillus</taxon>
    </lineage>
</organism>
<accession>A0A1E5LBB4</accession>
<dbReference type="Gene3D" id="3.30.1240.10">
    <property type="match status" value="1"/>
</dbReference>
<dbReference type="GO" id="GO:0000287">
    <property type="term" value="F:magnesium ion binding"/>
    <property type="evidence" value="ECO:0007669"/>
    <property type="project" value="TreeGrafter"/>
</dbReference>
<keyword evidence="1" id="KW-0378">Hydrolase</keyword>
<dbReference type="AlphaFoldDB" id="A0A1E5LBB4"/>
<proteinExistence type="predicted"/>
<evidence type="ECO:0000313" key="1">
    <source>
        <dbReference type="EMBL" id="OEH91380.1"/>
    </source>
</evidence>
<dbReference type="InterPro" id="IPR023214">
    <property type="entry name" value="HAD_sf"/>
</dbReference>
<dbReference type="PANTHER" id="PTHR10000">
    <property type="entry name" value="PHOSPHOSERINE PHOSPHATASE"/>
    <property type="match status" value="1"/>
</dbReference>
<dbReference type="Pfam" id="PF08282">
    <property type="entry name" value="Hydrolase_3"/>
    <property type="match status" value="1"/>
</dbReference>
<dbReference type="InterPro" id="IPR036412">
    <property type="entry name" value="HAD-like_sf"/>
</dbReference>
<dbReference type="SFLD" id="SFLDG01140">
    <property type="entry name" value="C2.B:_Phosphomannomutase_and_P"/>
    <property type="match status" value="1"/>
</dbReference>
<dbReference type="InterPro" id="IPR006379">
    <property type="entry name" value="HAD-SF_hydro_IIB"/>
</dbReference>
<dbReference type="EMBL" id="MJEH01000062">
    <property type="protein sequence ID" value="OEH91380.1"/>
    <property type="molecule type" value="Genomic_DNA"/>
</dbReference>
<comment type="caution">
    <text evidence="1">The sequence shown here is derived from an EMBL/GenBank/DDBJ whole genome shotgun (WGS) entry which is preliminary data.</text>
</comment>
<dbReference type="RefSeq" id="WP_069718640.1">
    <property type="nucleotide sequence ID" value="NZ_MJEH01000062.1"/>
</dbReference>
<dbReference type="Gene3D" id="3.40.50.1000">
    <property type="entry name" value="HAD superfamily/HAD-like"/>
    <property type="match status" value="1"/>
</dbReference>
<dbReference type="SFLD" id="SFLDS00003">
    <property type="entry name" value="Haloacid_Dehalogenase"/>
    <property type="match status" value="1"/>
</dbReference>
<dbReference type="GO" id="GO:0005829">
    <property type="term" value="C:cytosol"/>
    <property type="evidence" value="ECO:0007669"/>
    <property type="project" value="TreeGrafter"/>
</dbReference>
<dbReference type="GO" id="GO:0016791">
    <property type="term" value="F:phosphatase activity"/>
    <property type="evidence" value="ECO:0007669"/>
    <property type="project" value="TreeGrafter"/>
</dbReference>
<dbReference type="CDD" id="cd07516">
    <property type="entry name" value="HAD_Pase"/>
    <property type="match status" value="1"/>
</dbReference>